<dbReference type="InterPro" id="IPR035970">
    <property type="entry name" value="60S_ribosomal_eL19_sf"/>
</dbReference>
<dbReference type="GO" id="GO:0006412">
    <property type="term" value="P:translation"/>
    <property type="evidence" value="ECO:0007669"/>
    <property type="project" value="InterPro"/>
</dbReference>
<evidence type="ECO:0000259" key="6">
    <source>
        <dbReference type="SMART" id="SM01416"/>
    </source>
</evidence>
<feature type="compositionally biased region" description="Basic residues" evidence="5">
    <location>
        <begin position="71"/>
        <end position="83"/>
    </location>
</feature>
<evidence type="ECO:0000256" key="3">
    <source>
        <dbReference type="ARBA" id="ARBA00023274"/>
    </source>
</evidence>
<dbReference type="GO" id="GO:0003729">
    <property type="term" value="F:mRNA binding"/>
    <property type="evidence" value="ECO:0007669"/>
    <property type="project" value="UniProtKB-ARBA"/>
</dbReference>
<dbReference type="Gene3D" id="1.10.1200.240">
    <property type="match status" value="1"/>
</dbReference>
<dbReference type="Pfam" id="PF01280">
    <property type="entry name" value="Ribosomal_L19e"/>
    <property type="match status" value="1"/>
</dbReference>
<sequence length="180" mass="21015">MVSLRLQKRLAASILKCGKGKVWLDPGETDDISMANSRMFIRMLVKDGLIIKRPGVIHSRSRARDVMEAKRKGRHSGYGKRKGTREARLPTKVLWMRRTRTLRHLLQRYRDCNKIDRHTYHDMYLKVKGNEFKNKRLLVENIHKLKTKTLADNLISHQIKARKEQRSTISVSQNKGNSSI</sequence>
<dbReference type="GO" id="GO:0022625">
    <property type="term" value="C:cytosolic large ribosomal subunit"/>
    <property type="evidence" value="ECO:0007669"/>
    <property type="project" value="InterPro"/>
</dbReference>
<keyword evidence="8" id="KW-1185">Reference proteome</keyword>
<evidence type="ECO:0000256" key="2">
    <source>
        <dbReference type="ARBA" id="ARBA00022980"/>
    </source>
</evidence>
<dbReference type="CDD" id="cd01417">
    <property type="entry name" value="Ribosomal_L19e_E"/>
    <property type="match status" value="1"/>
</dbReference>
<dbReference type="FunFam" id="1.10.1650.10:FF:000001">
    <property type="entry name" value="Ribosomal protein L19"/>
    <property type="match status" value="1"/>
</dbReference>
<feature type="domain" description="Large ribosomal subunit protein eL19" evidence="6">
    <location>
        <begin position="3"/>
        <end position="146"/>
    </location>
</feature>
<dbReference type="Proteomes" id="UP001161247">
    <property type="component" value="Chromosome 7"/>
</dbReference>
<feature type="region of interest" description="Disordered" evidence="5">
    <location>
        <begin position="62"/>
        <end position="83"/>
    </location>
</feature>
<evidence type="ECO:0000313" key="8">
    <source>
        <dbReference type="Proteomes" id="UP001161247"/>
    </source>
</evidence>
<dbReference type="InterPro" id="IPR039547">
    <property type="entry name" value="Ribosomal_eL19"/>
</dbReference>
<dbReference type="AlphaFoldDB" id="A0AAV1E2L9"/>
<dbReference type="InterPro" id="IPR000196">
    <property type="entry name" value="Ribosomal_eL19_dom"/>
</dbReference>
<dbReference type="InterPro" id="IPR023638">
    <property type="entry name" value="Ribosomal_eL19_CS"/>
</dbReference>
<dbReference type="PANTHER" id="PTHR10722">
    <property type="entry name" value="60S RIBOSOMAL PROTEIN L19"/>
    <property type="match status" value="1"/>
</dbReference>
<dbReference type="SUPFAM" id="SSF48140">
    <property type="entry name" value="Ribosomal protein L19 (L19e)"/>
    <property type="match status" value="1"/>
</dbReference>
<protein>
    <recommendedName>
        <fullName evidence="4">Ribosomal protein L19</fullName>
    </recommendedName>
</protein>
<dbReference type="PROSITE" id="PS00526">
    <property type="entry name" value="RIBOSOMAL_L19E"/>
    <property type="match status" value="1"/>
</dbReference>
<organism evidence="7 8">
    <name type="scientific">Oldenlandia corymbosa var. corymbosa</name>
    <dbReference type="NCBI Taxonomy" id="529605"/>
    <lineage>
        <taxon>Eukaryota</taxon>
        <taxon>Viridiplantae</taxon>
        <taxon>Streptophyta</taxon>
        <taxon>Embryophyta</taxon>
        <taxon>Tracheophyta</taxon>
        <taxon>Spermatophyta</taxon>
        <taxon>Magnoliopsida</taxon>
        <taxon>eudicotyledons</taxon>
        <taxon>Gunneridae</taxon>
        <taxon>Pentapetalae</taxon>
        <taxon>asterids</taxon>
        <taxon>lamiids</taxon>
        <taxon>Gentianales</taxon>
        <taxon>Rubiaceae</taxon>
        <taxon>Rubioideae</taxon>
        <taxon>Spermacoceae</taxon>
        <taxon>Hedyotis-Oldenlandia complex</taxon>
        <taxon>Oldenlandia</taxon>
    </lineage>
</organism>
<evidence type="ECO:0000256" key="4">
    <source>
        <dbReference type="RuleBase" id="RU000574"/>
    </source>
</evidence>
<dbReference type="InterPro" id="IPR033935">
    <property type="entry name" value="Ribosomal_eL19_euk"/>
</dbReference>
<dbReference type="GO" id="GO:0003735">
    <property type="term" value="F:structural constituent of ribosome"/>
    <property type="evidence" value="ECO:0007669"/>
    <property type="project" value="InterPro"/>
</dbReference>
<dbReference type="InterPro" id="IPR015972">
    <property type="entry name" value="Ribosomal_eL19_dom1"/>
</dbReference>
<proteinExistence type="inferred from homology"/>
<name>A0AAV1E2L9_OLDCO</name>
<dbReference type="SMART" id="SM01416">
    <property type="entry name" value="Ribosomal_L19e"/>
    <property type="match status" value="1"/>
</dbReference>
<dbReference type="NCBIfam" id="NF006343">
    <property type="entry name" value="PRK08570.1"/>
    <property type="match status" value="1"/>
</dbReference>
<reference evidence="7" key="1">
    <citation type="submission" date="2023-03" db="EMBL/GenBank/DDBJ databases">
        <authorList>
            <person name="Julca I."/>
        </authorList>
    </citation>
    <scope>NUCLEOTIDE SEQUENCE</scope>
</reference>
<evidence type="ECO:0000256" key="1">
    <source>
        <dbReference type="ARBA" id="ARBA00011082"/>
    </source>
</evidence>
<gene>
    <name evidence="7" type="ORF">OLC1_LOCUS20648</name>
</gene>
<accession>A0AAV1E2L9</accession>
<dbReference type="EMBL" id="OX459124">
    <property type="protein sequence ID" value="CAI9113687.1"/>
    <property type="molecule type" value="Genomic_DNA"/>
</dbReference>
<dbReference type="Gene3D" id="1.10.1650.10">
    <property type="match status" value="1"/>
</dbReference>
<evidence type="ECO:0000256" key="5">
    <source>
        <dbReference type="SAM" id="MobiDB-lite"/>
    </source>
</evidence>
<dbReference type="FunFam" id="1.10.1200.240:FF:000001">
    <property type="entry name" value="Ribosomal protein L19"/>
    <property type="match status" value="1"/>
</dbReference>
<keyword evidence="2 4" id="KW-0689">Ribosomal protein</keyword>
<dbReference type="InterPro" id="IPR057260">
    <property type="entry name" value="Ribosomal_L19e_C"/>
</dbReference>
<dbReference type="Pfam" id="PF25476">
    <property type="entry name" value="Ribosomal_L19e_C"/>
    <property type="match status" value="1"/>
</dbReference>
<dbReference type="InterPro" id="IPR057259">
    <property type="entry name" value="Ribosomal_L19e"/>
</dbReference>
<keyword evidence="3 4" id="KW-0687">Ribonucleoprotein</keyword>
<evidence type="ECO:0000313" key="7">
    <source>
        <dbReference type="EMBL" id="CAI9113687.1"/>
    </source>
</evidence>
<comment type="similarity">
    <text evidence="1 4">Belongs to the eukaryotic ribosomal protein eL19 family.</text>
</comment>